<feature type="transmembrane region" description="Helical" evidence="9">
    <location>
        <begin position="127"/>
        <end position="144"/>
    </location>
</feature>
<dbReference type="GO" id="GO:0016020">
    <property type="term" value="C:membrane"/>
    <property type="evidence" value="ECO:0007669"/>
    <property type="project" value="UniProtKB-SubCell"/>
</dbReference>
<keyword evidence="6 9" id="KW-0472">Membrane</keyword>
<dbReference type="InterPro" id="IPR003663">
    <property type="entry name" value="Sugar/inositol_transpt"/>
</dbReference>
<feature type="transmembrane region" description="Helical" evidence="9">
    <location>
        <begin position="150"/>
        <end position="172"/>
    </location>
</feature>
<feature type="transmembrane region" description="Helical" evidence="9">
    <location>
        <begin position="467"/>
        <end position="486"/>
    </location>
</feature>
<feature type="transmembrane region" description="Helical" evidence="9">
    <location>
        <begin position="305"/>
        <end position="328"/>
    </location>
</feature>
<gene>
    <name evidence="11" type="ORF">FALBO_1269</name>
</gene>
<evidence type="ECO:0000313" key="12">
    <source>
        <dbReference type="Proteomes" id="UP000554235"/>
    </source>
</evidence>
<organism evidence="11 12">
    <name type="scientific">Fusarium albosuccineum</name>
    <dbReference type="NCBI Taxonomy" id="1237068"/>
    <lineage>
        <taxon>Eukaryota</taxon>
        <taxon>Fungi</taxon>
        <taxon>Dikarya</taxon>
        <taxon>Ascomycota</taxon>
        <taxon>Pezizomycotina</taxon>
        <taxon>Sordariomycetes</taxon>
        <taxon>Hypocreomycetidae</taxon>
        <taxon>Hypocreales</taxon>
        <taxon>Nectriaceae</taxon>
        <taxon>Fusarium</taxon>
        <taxon>Fusarium decemcellulare species complex</taxon>
    </lineage>
</organism>
<dbReference type="NCBIfam" id="TIGR00879">
    <property type="entry name" value="SP"/>
    <property type="match status" value="1"/>
</dbReference>
<evidence type="ECO:0000256" key="4">
    <source>
        <dbReference type="ARBA" id="ARBA00022692"/>
    </source>
</evidence>
<evidence type="ECO:0000256" key="3">
    <source>
        <dbReference type="ARBA" id="ARBA00022448"/>
    </source>
</evidence>
<feature type="domain" description="Major facilitator superfamily (MFS) profile" evidence="10">
    <location>
        <begin position="50"/>
        <end position="490"/>
    </location>
</feature>
<protein>
    <submittedName>
        <fullName evidence="11">Maltose permease</fullName>
    </submittedName>
</protein>
<feature type="transmembrane region" description="Helical" evidence="9">
    <location>
        <begin position="367"/>
        <end position="389"/>
    </location>
</feature>
<evidence type="ECO:0000259" key="10">
    <source>
        <dbReference type="PROSITE" id="PS50850"/>
    </source>
</evidence>
<dbReference type="Proteomes" id="UP000554235">
    <property type="component" value="Unassembled WGS sequence"/>
</dbReference>
<dbReference type="SUPFAM" id="SSF103473">
    <property type="entry name" value="MFS general substrate transporter"/>
    <property type="match status" value="1"/>
</dbReference>
<dbReference type="Gene3D" id="1.20.1250.20">
    <property type="entry name" value="MFS general substrate transporter like domains"/>
    <property type="match status" value="1"/>
</dbReference>
<dbReference type="Pfam" id="PF00083">
    <property type="entry name" value="Sugar_tr"/>
    <property type="match status" value="1"/>
</dbReference>
<feature type="transmembrane region" description="Helical" evidence="9">
    <location>
        <begin position="395"/>
        <end position="421"/>
    </location>
</feature>
<comment type="subcellular location">
    <subcellularLocation>
        <location evidence="1">Membrane</location>
        <topology evidence="1">Multi-pass membrane protein</topology>
    </subcellularLocation>
</comment>
<dbReference type="OrthoDB" id="6612291at2759"/>
<dbReference type="InterPro" id="IPR036259">
    <property type="entry name" value="MFS_trans_sf"/>
</dbReference>
<evidence type="ECO:0000256" key="1">
    <source>
        <dbReference type="ARBA" id="ARBA00004141"/>
    </source>
</evidence>
<feature type="transmembrane region" description="Helical" evidence="9">
    <location>
        <begin position="433"/>
        <end position="455"/>
    </location>
</feature>
<evidence type="ECO:0000256" key="8">
    <source>
        <dbReference type="RuleBase" id="RU003346"/>
    </source>
</evidence>
<dbReference type="EMBL" id="JAADYS010000163">
    <property type="protein sequence ID" value="KAF4471808.1"/>
    <property type="molecule type" value="Genomic_DNA"/>
</dbReference>
<dbReference type="PANTHER" id="PTHR48022">
    <property type="entry name" value="PLASTIDIC GLUCOSE TRANSPORTER 4"/>
    <property type="match status" value="1"/>
</dbReference>
<comment type="caution">
    <text evidence="11">The sequence shown here is derived from an EMBL/GenBank/DDBJ whole genome shotgun (WGS) entry which is preliminary data.</text>
</comment>
<evidence type="ECO:0000256" key="2">
    <source>
        <dbReference type="ARBA" id="ARBA00010992"/>
    </source>
</evidence>
<feature type="transmembrane region" description="Helical" evidence="9">
    <location>
        <begin position="340"/>
        <end position="360"/>
    </location>
</feature>
<dbReference type="GO" id="GO:0000023">
    <property type="term" value="P:maltose metabolic process"/>
    <property type="evidence" value="ECO:0007669"/>
    <property type="project" value="UniProtKB-KW"/>
</dbReference>
<dbReference type="InterPro" id="IPR005828">
    <property type="entry name" value="MFS_sugar_transport-like"/>
</dbReference>
<evidence type="ECO:0000256" key="7">
    <source>
        <dbReference type="ARBA" id="ARBA00026248"/>
    </source>
</evidence>
<reference evidence="11 12" key="1">
    <citation type="submission" date="2020-01" db="EMBL/GenBank/DDBJ databases">
        <title>Identification and distribution of gene clusters putatively required for synthesis of sphingolipid metabolism inhibitors in phylogenetically diverse species of the filamentous fungus Fusarium.</title>
        <authorList>
            <person name="Kim H.-S."/>
            <person name="Busman M."/>
            <person name="Brown D.W."/>
            <person name="Divon H."/>
            <person name="Uhlig S."/>
            <person name="Proctor R.H."/>
        </authorList>
    </citation>
    <scope>NUCLEOTIDE SEQUENCE [LARGE SCALE GENOMIC DNA]</scope>
    <source>
        <strain evidence="11 12">NRRL 20459</strain>
    </source>
</reference>
<feature type="transmembrane region" description="Helical" evidence="9">
    <location>
        <begin position="184"/>
        <end position="205"/>
    </location>
</feature>
<feature type="transmembrane region" description="Helical" evidence="9">
    <location>
        <begin position="47"/>
        <end position="63"/>
    </location>
</feature>
<dbReference type="PANTHER" id="PTHR48022:SF5">
    <property type="entry name" value="ALPHA-GLUCOSIDES PERMEASE MPH2-RELATED"/>
    <property type="match status" value="1"/>
</dbReference>
<feature type="transmembrane region" description="Helical" evidence="9">
    <location>
        <begin position="98"/>
        <end position="120"/>
    </location>
</feature>
<keyword evidence="4 9" id="KW-0812">Transmembrane</keyword>
<accession>A0A8H4LN93</accession>
<keyword evidence="5 9" id="KW-1133">Transmembrane helix</keyword>
<evidence type="ECO:0000256" key="5">
    <source>
        <dbReference type="ARBA" id="ARBA00022989"/>
    </source>
</evidence>
<evidence type="ECO:0000256" key="6">
    <source>
        <dbReference type="ARBA" id="ARBA00023136"/>
    </source>
</evidence>
<keyword evidence="3 8" id="KW-0813">Transport</keyword>
<comment type="similarity">
    <text evidence="2 8">Belongs to the major facilitator superfamily. Sugar transporter (TC 2.A.1.1) family.</text>
</comment>
<evidence type="ECO:0000313" key="11">
    <source>
        <dbReference type="EMBL" id="KAF4471808.1"/>
    </source>
</evidence>
<keyword evidence="7" id="KW-0462">Maltose metabolism</keyword>
<dbReference type="FunFam" id="1.20.1250.20:FF:000078">
    <property type="entry name" value="MFS maltose transporter, putative"/>
    <property type="match status" value="1"/>
</dbReference>
<feature type="transmembrane region" description="Helical" evidence="9">
    <location>
        <begin position="217"/>
        <end position="236"/>
    </location>
</feature>
<proteinExistence type="inferred from homology"/>
<dbReference type="InterPro" id="IPR005829">
    <property type="entry name" value="Sugar_transporter_CS"/>
</dbReference>
<dbReference type="PROSITE" id="PS00216">
    <property type="entry name" value="SUGAR_TRANSPORT_1"/>
    <property type="match status" value="1"/>
</dbReference>
<dbReference type="InterPro" id="IPR020846">
    <property type="entry name" value="MFS_dom"/>
</dbReference>
<name>A0A8H4LN93_9HYPO</name>
<dbReference type="GO" id="GO:0005351">
    <property type="term" value="F:carbohydrate:proton symporter activity"/>
    <property type="evidence" value="ECO:0007669"/>
    <property type="project" value="TreeGrafter"/>
</dbReference>
<keyword evidence="12" id="KW-1185">Reference proteome</keyword>
<sequence length="528" mass="57912">MGAKENEHSAAEATQLEEIREGAVAALPPSKANENLVFRDFWHNRRVLTFCLIIYLLPINFGYEVSMMGKLLAVTPFAQKFGYKAGETYVIAATDQQILNAANTIGIFVSAFATGIVSDFIGRKKTIIIACVVCVGGIMVQYFSHSILMLFAGKVVSTLGFGLGHSLGPVFVAELAPVKMRGLCLALLNTMITLGQWLNSLVVYACKEDVSDMAWRIPVITQIIPPGLLLLNLVALPESPTWLLINGRREEAAKSYRRFNGPNFDVDAAMAVATVAIEKEEEAKQHEKSSKWLECFQGTNLRRTIIIVMVYLSQQFIGVGFISGYLTYYFRLAGVNDPLAIGQAANAIQLFGNMCSWPLVDRLGRRPLIVGGCFIMTALLLVIGGISTIGTAPALSATVAFMVIWGFLYQATLGAVAYSVGGETASVQLRQKTYSINIMVSTAFSCLVTQVMPYLINTDQANLGGKISFVFFGLSVPMCVYLYFCLPELKGRNYAEVQEMFENRVPARKFKSYICEVGLVDERKGEKA</sequence>
<dbReference type="AlphaFoldDB" id="A0A8H4LN93"/>
<dbReference type="PROSITE" id="PS50850">
    <property type="entry name" value="MFS"/>
    <property type="match status" value="1"/>
</dbReference>
<dbReference type="InterPro" id="IPR050360">
    <property type="entry name" value="MFS_Sugar_Transporters"/>
</dbReference>
<evidence type="ECO:0000256" key="9">
    <source>
        <dbReference type="SAM" id="Phobius"/>
    </source>
</evidence>